<organism evidence="1 2">
    <name type="scientific">Flagellimonas lutimaris</name>
    <dbReference type="NCBI Taxonomy" id="475082"/>
    <lineage>
        <taxon>Bacteria</taxon>
        <taxon>Pseudomonadati</taxon>
        <taxon>Bacteroidota</taxon>
        <taxon>Flavobacteriia</taxon>
        <taxon>Flavobacteriales</taxon>
        <taxon>Flavobacteriaceae</taxon>
        <taxon>Flagellimonas</taxon>
    </lineage>
</organism>
<dbReference type="Gene3D" id="2.60.40.1930">
    <property type="match status" value="1"/>
</dbReference>
<sequence>MISTSFFCLKCYGQVSPAEKKATKAFQEYFDLQRETLFLHLNKSTYVTGEEIWFKAYIYNKREKLPFEETTNLYVGLYDSIGRQLTKKIFRASKGYADGHIELDSTLNSGNYYIKASTNWMRNFKDDGAYVQNIKIYQQGESISPRISGKSDYDLQFLPEGGRLISGIKNNIGVKCVDIDGYGAKFIKGIVKDSENKLVNIIEPTASGMTSFVLEPKNGLTYSAEITFENGSVKTFPLPLSTDEGYNVNLVDRDSTNLQLTFGRGSTTKLEKAQEDLILWVSKDGLVKKLDIQFAKGEDYSLVTIDKESLFKGMNVLTLLDQHGRPILERLYFNHKTVSSGTIEISDAEILKDSIAITLKGKFDKSKHIQLSISVLPKATMAYDHDQNILSTFLLSPYLKGHIENPSYYFKEVTKSKIKELDVLLLTQGWSKYDWEELYGGPIQIEFPFERGIELFGKIQSEIKSGDKLMVYPFEDFQGSAIALHADSTEFSIKGLFPTKGQAIRLSILDDRGSIKKPKMYLSARSNMVTDRLANIPGEVRPNNWADNNVGTSQPINLFQDDEPVELDEVTVSAEKNKRRFTTPFVFENKLTKVTDKTAKMYPGVLDLLRNNGFSVIISYEPKFDRVQIKSLRNRKYPVIYIDDVRLMDLDRLLYDYPLSRLDSYYISRSGDGESGAAGGVIRIYTKESDQLEDTSAAKTPKDRILVYNTPLGFESVKSYYSPKYGTSGNTFQNFGVVHWVSSMSLRGNESKTFKVPKTDAQGITLFIEGMGKNGTLISTTLTIP</sequence>
<proteinExistence type="predicted"/>
<evidence type="ECO:0008006" key="3">
    <source>
        <dbReference type="Google" id="ProtNLM"/>
    </source>
</evidence>
<dbReference type="EMBL" id="QXFH01000064">
    <property type="protein sequence ID" value="RIV36193.1"/>
    <property type="molecule type" value="Genomic_DNA"/>
</dbReference>
<evidence type="ECO:0000313" key="2">
    <source>
        <dbReference type="Proteomes" id="UP000266067"/>
    </source>
</evidence>
<protein>
    <recommendedName>
        <fullName evidence="3">Macroglobulin domain-containing protein</fullName>
    </recommendedName>
</protein>
<comment type="caution">
    <text evidence="1">The sequence shown here is derived from an EMBL/GenBank/DDBJ whole genome shotgun (WGS) entry which is preliminary data.</text>
</comment>
<keyword evidence="2" id="KW-1185">Reference proteome</keyword>
<reference evidence="1 2" key="1">
    <citation type="submission" date="2018-08" db="EMBL/GenBank/DDBJ databases">
        <title>Proposal of Muricauda 72 sp.nov. and Muricauda NH166 sp.nov., isolated from seawater.</title>
        <authorList>
            <person name="Cheng H."/>
            <person name="Wu Y.-H."/>
            <person name="Guo L.-L."/>
            <person name="Xu X.-W."/>
        </authorList>
    </citation>
    <scope>NUCLEOTIDE SEQUENCE [LARGE SCALE GENOMIC DNA]</scope>
    <source>
        <strain evidence="1 2">KCTC 22173</strain>
    </source>
</reference>
<name>A0A3A1ND64_9FLAO</name>
<dbReference type="AlphaFoldDB" id="A0A3A1ND64"/>
<accession>A0A3A1ND64</accession>
<evidence type="ECO:0000313" key="1">
    <source>
        <dbReference type="EMBL" id="RIV36193.1"/>
    </source>
</evidence>
<dbReference type="Proteomes" id="UP000266067">
    <property type="component" value="Unassembled WGS sequence"/>
</dbReference>
<gene>
    <name evidence="1" type="ORF">D2V08_02345</name>
</gene>